<dbReference type="SUPFAM" id="SSF57184">
    <property type="entry name" value="Growth factor receptor domain"/>
    <property type="match status" value="1"/>
</dbReference>
<evidence type="ECO:0000313" key="16">
    <source>
        <dbReference type="Proteomes" id="UP001474421"/>
    </source>
</evidence>
<evidence type="ECO:0000256" key="3">
    <source>
        <dbReference type="ARBA" id="ARBA00022475"/>
    </source>
</evidence>
<feature type="transmembrane region" description="Helical" evidence="12">
    <location>
        <begin position="802"/>
        <end position="824"/>
    </location>
</feature>
<dbReference type="PANTHER" id="PTHR24061">
    <property type="entry name" value="CALCIUM-SENSING RECEPTOR-RELATED"/>
    <property type="match status" value="1"/>
</dbReference>
<dbReference type="PROSITE" id="PS50259">
    <property type="entry name" value="G_PROTEIN_RECEP_F3_4"/>
    <property type="match status" value="1"/>
</dbReference>
<dbReference type="InterPro" id="IPR017978">
    <property type="entry name" value="GPCR_3_C"/>
</dbReference>
<keyword evidence="9 15" id="KW-0675">Receptor</keyword>
<feature type="transmembrane region" description="Helical" evidence="12">
    <location>
        <begin position="619"/>
        <end position="640"/>
    </location>
</feature>
<dbReference type="CDD" id="cd15283">
    <property type="entry name" value="7tmC_V2R_pheromone"/>
    <property type="match status" value="1"/>
</dbReference>
<dbReference type="Gene3D" id="3.40.50.2300">
    <property type="match status" value="2"/>
</dbReference>
<dbReference type="InterPro" id="IPR011500">
    <property type="entry name" value="GPCR_3_9-Cys_dom"/>
</dbReference>
<evidence type="ECO:0000259" key="14">
    <source>
        <dbReference type="PROSITE" id="PS50259"/>
    </source>
</evidence>
<keyword evidence="16" id="KW-1185">Reference proteome</keyword>
<evidence type="ECO:0000256" key="10">
    <source>
        <dbReference type="ARBA" id="ARBA00023180"/>
    </source>
</evidence>
<dbReference type="InterPro" id="IPR004073">
    <property type="entry name" value="GPCR_3_vmron_rcpt_2"/>
</dbReference>
<keyword evidence="6 12" id="KW-1133">Transmembrane helix</keyword>
<evidence type="ECO:0000256" key="5">
    <source>
        <dbReference type="ARBA" id="ARBA00022729"/>
    </source>
</evidence>
<dbReference type="GO" id="GO:0004930">
    <property type="term" value="F:G protein-coupled receptor activity"/>
    <property type="evidence" value="ECO:0007669"/>
    <property type="project" value="UniProtKB-KW"/>
</dbReference>
<evidence type="ECO:0000256" key="1">
    <source>
        <dbReference type="ARBA" id="ARBA00004651"/>
    </source>
</evidence>
<dbReference type="InterPro" id="IPR001828">
    <property type="entry name" value="ANF_lig-bd_rcpt"/>
</dbReference>
<dbReference type="PANTHER" id="PTHR24061:SF599">
    <property type="entry name" value="G-PROTEIN COUPLED RECEPTORS FAMILY 3 PROFILE DOMAIN-CONTAINING PROTEIN"/>
    <property type="match status" value="1"/>
</dbReference>
<evidence type="ECO:0000256" key="2">
    <source>
        <dbReference type="ARBA" id="ARBA00007242"/>
    </source>
</evidence>
<dbReference type="InterPro" id="IPR000068">
    <property type="entry name" value="GPCR_3_Ca_sens_rcpt-rel"/>
</dbReference>
<feature type="transmembrane region" description="Helical" evidence="12">
    <location>
        <begin position="697"/>
        <end position="715"/>
    </location>
</feature>
<gene>
    <name evidence="15" type="ORF">NXF25_004294</name>
</gene>
<dbReference type="AlphaFoldDB" id="A0AAW1BU08"/>
<dbReference type="FunFam" id="2.10.50.30:FF:000002">
    <property type="entry name" value="Vomeronasal 2 receptor, h1"/>
    <property type="match status" value="1"/>
</dbReference>
<keyword evidence="11" id="KW-0807">Transducer</keyword>
<evidence type="ECO:0000256" key="11">
    <source>
        <dbReference type="ARBA" id="ARBA00023224"/>
    </source>
</evidence>
<feature type="transmembrane region" description="Helical" evidence="12">
    <location>
        <begin position="652"/>
        <end position="677"/>
    </location>
</feature>
<evidence type="ECO:0000256" key="13">
    <source>
        <dbReference type="SAM" id="SignalP"/>
    </source>
</evidence>
<dbReference type="InterPro" id="IPR000337">
    <property type="entry name" value="GPCR_3"/>
</dbReference>
<dbReference type="InterPro" id="IPR028082">
    <property type="entry name" value="Peripla_BP_I"/>
</dbReference>
<keyword evidence="7" id="KW-0297">G-protein coupled receptor</keyword>
<dbReference type="Gene3D" id="2.10.50.30">
    <property type="entry name" value="GPCR, family 3, nine cysteines domain"/>
    <property type="match status" value="1"/>
</dbReference>
<dbReference type="Pfam" id="PF07562">
    <property type="entry name" value="NCD3G"/>
    <property type="match status" value="1"/>
</dbReference>
<dbReference type="Proteomes" id="UP001474421">
    <property type="component" value="Unassembled WGS sequence"/>
</dbReference>
<keyword evidence="4 12" id="KW-0812">Transmembrane</keyword>
<feature type="chain" id="PRO_5043530755" evidence="13">
    <location>
        <begin position="19"/>
        <end position="848"/>
    </location>
</feature>
<comment type="subcellular location">
    <subcellularLocation>
        <location evidence="1">Cell membrane</location>
        <topology evidence="1">Multi-pass membrane protein</topology>
    </subcellularLocation>
</comment>
<evidence type="ECO:0000256" key="6">
    <source>
        <dbReference type="ARBA" id="ARBA00022989"/>
    </source>
</evidence>
<keyword evidence="8 12" id="KW-0472">Membrane</keyword>
<dbReference type="InterPro" id="IPR009030">
    <property type="entry name" value="Growth_fac_rcpt_cys_sf"/>
</dbReference>
<keyword evidence="5 13" id="KW-0732">Signal</keyword>
<evidence type="ECO:0000256" key="9">
    <source>
        <dbReference type="ARBA" id="ARBA00023170"/>
    </source>
</evidence>
<evidence type="ECO:0000256" key="8">
    <source>
        <dbReference type="ARBA" id="ARBA00023136"/>
    </source>
</evidence>
<evidence type="ECO:0000256" key="7">
    <source>
        <dbReference type="ARBA" id="ARBA00023040"/>
    </source>
</evidence>
<feature type="transmembrane region" description="Helical" evidence="12">
    <location>
        <begin position="741"/>
        <end position="764"/>
    </location>
</feature>
<comment type="similarity">
    <text evidence="2">Belongs to the G-protein coupled receptor 3 family.</text>
</comment>
<accession>A0AAW1BU08</accession>
<dbReference type="EMBL" id="JAOTOJ010000002">
    <property type="protein sequence ID" value="KAK9405520.1"/>
    <property type="molecule type" value="Genomic_DNA"/>
</dbReference>
<name>A0AAW1BU08_CROAD</name>
<dbReference type="GO" id="GO:0005886">
    <property type="term" value="C:plasma membrane"/>
    <property type="evidence" value="ECO:0007669"/>
    <property type="project" value="UniProtKB-SubCell"/>
</dbReference>
<dbReference type="InterPro" id="IPR023298">
    <property type="entry name" value="ATPase_P-typ_TM_dom_sf"/>
</dbReference>
<reference evidence="15 16" key="1">
    <citation type="journal article" date="2024" name="Proc. Natl. Acad. Sci. U.S.A.">
        <title>The genetic regulatory architecture and epigenomic basis for age-related changes in rattlesnake venom.</title>
        <authorList>
            <person name="Hogan M.P."/>
            <person name="Holding M.L."/>
            <person name="Nystrom G.S."/>
            <person name="Colston T.J."/>
            <person name="Bartlett D.A."/>
            <person name="Mason A.J."/>
            <person name="Ellsworth S.A."/>
            <person name="Rautsaw R.M."/>
            <person name="Lawrence K.C."/>
            <person name="Strickland J.L."/>
            <person name="He B."/>
            <person name="Fraser P."/>
            <person name="Margres M.J."/>
            <person name="Gilbert D.M."/>
            <person name="Gibbs H.L."/>
            <person name="Parkinson C.L."/>
            <person name="Rokyta D.R."/>
        </authorList>
    </citation>
    <scope>NUCLEOTIDE SEQUENCE [LARGE SCALE GENOMIC DNA]</scope>
    <source>
        <strain evidence="15">DRR0105</strain>
    </source>
</reference>
<organism evidence="15 16">
    <name type="scientific">Crotalus adamanteus</name>
    <name type="common">Eastern diamondback rattlesnake</name>
    <dbReference type="NCBI Taxonomy" id="8729"/>
    <lineage>
        <taxon>Eukaryota</taxon>
        <taxon>Metazoa</taxon>
        <taxon>Chordata</taxon>
        <taxon>Craniata</taxon>
        <taxon>Vertebrata</taxon>
        <taxon>Euteleostomi</taxon>
        <taxon>Lepidosauria</taxon>
        <taxon>Squamata</taxon>
        <taxon>Bifurcata</taxon>
        <taxon>Unidentata</taxon>
        <taxon>Episquamata</taxon>
        <taxon>Toxicofera</taxon>
        <taxon>Serpentes</taxon>
        <taxon>Colubroidea</taxon>
        <taxon>Viperidae</taxon>
        <taxon>Crotalinae</taxon>
        <taxon>Crotalus</taxon>
    </lineage>
</organism>
<sequence length="848" mass="96596">MGLLLLLAMLLESLPVSGKLRMKCPLNSVHLDRERPWSYYRPGDHLIGIVTSAVTLSQKILFFNLLPYSQSHFIPYAPKGIERFIFTIQVINKNIQLLCNLTLGYNIHDNYLNTLGTSEVLLDMLSTGKANVPNYSCGRKDNILALLDGADRDFSILMSTLVGPYKVPQISHRIVSETLGDKSKFPFFHRMLPKEGFQYSAIVQVLLHFRWTLIGLLAPDTEEGDNFMRTFTPMLVRNGICVVISQQFSMSRYIEPFRDSSSPWKQVNVFVHFTEHIIISSTFHIFHLTLDTLSGPIGEKIWITTTLGNYIIIHLGYHKYIHSIWSFEFIQKTNPKYGAFEPFSIIDSQYEEKNFQCSFSKQFFSVKGRKRCTQKTPVVAEDDLNGLFVVTSDSVYIIFMTLAHVLKAAYSSRSWRRRKEVQETREAPRLKPWQFHPFLEKNEFYNLSCWNLYLDHNGEETADMDIEVLVISPEGDLIKRKVGSIERQRIIINQIAHSWLNLLNKSLPQSQCVESCHPGFVKQKREGEPICCYDCVPCPERTISTQEDTEKCTKCPDEKYPNEDRIQCIPKVISFLSYEEHLGIILVSFALFLFSATGLVLIIFFKYRDTPIVKANNRDISYIFLVSLLLCFLSPLLFIGQPTKATCLLRQTVFSIIFSIAISSLLAKTITVVLAFLATKPGNQVKRWLGKSLANSIILSCSAVQILICSIWLGVSPPFPDSDFHSQPGGIILQCNEGSIFMFYITLSYMGFLAAICFTVAFLARNLPGTFNEAKLITFSMLVFCNVWVSFLPTYLSTKGKYMVAVQVFSILSSTSGLLGCVFIPKCYIIILRPDLNTKEHLITRRNV</sequence>
<feature type="transmembrane region" description="Helical" evidence="12">
    <location>
        <begin position="776"/>
        <end position="796"/>
    </location>
</feature>
<proteinExistence type="inferred from homology"/>
<dbReference type="PRINTS" id="PR00248">
    <property type="entry name" value="GPCRMGR"/>
</dbReference>
<dbReference type="SUPFAM" id="SSF81665">
    <property type="entry name" value="Calcium ATPase, transmembrane domain M"/>
    <property type="match status" value="1"/>
</dbReference>
<evidence type="ECO:0000256" key="12">
    <source>
        <dbReference type="SAM" id="Phobius"/>
    </source>
</evidence>
<keyword evidence="3" id="KW-1003">Cell membrane</keyword>
<dbReference type="PROSITE" id="PS00981">
    <property type="entry name" value="G_PROTEIN_RECEP_F3_3"/>
    <property type="match status" value="1"/>
</dbReference>
<keyword evidence="10" id="KW-0325">Glycoprotein</keyword>
<dbReference type="Pfam" id="PF01094">
    <property type="entry name" value="ANF_receptor"/>
    <property type="match status" value="1"/>
</dbReference>
<evidence type="ECO:0000256" key="4">
    <source>
        <dbReference type="ARBA" id="ARBA00022692"/>
    </source>
</evidence>
<feature type="transmembrane region" description="Helical" evidence="12">
    <location>
        <begin position="582"/>
        <end position="607"/>
    </location>
</feature>
<feature type="signal peptide" evidence="13">
    <location>
        <begin position="1"/>
        <end position="18"/>
    </location>
</feature>
<dbReference type="SUPFAM" id="SSF53822">
    <property type="entry name" value="Periplasmic binding protein-like I"/>
    <property type="match status" value="1"/>
</dbReference>
<dbReference type="InterPro" id="IPR017979">
    <property type="entry name" value="GPCR_3_CS"/>
</dbReference>
<comment type="caution">
    <text evidence="15">The sequence shown here is derived from an EMBL/GenBank/DDBJ whole genome shotgun (WGS) entry which is preliminary data.</text>
</comment>
<dbReference type="Pfam" id="PF00003">
    <property type="entry name" value="7tm_3"/>
    <property type="match status" value="1"/>
</dbReference>
<protein>
    <submittedName>
        <fullName evidence="15">Type-2 vomeronasal receptor</fullName>
    </submittedName>
</protein>
<evidence type="ECO:0000313" key="15">
    <source>
        <dbReference type="EMBL" id="KAK9405520.1"/>
    </source>
</evidence>
<feature type="domain" description="G-protein coupled receptors family 3 profile" evidence="14">
    <location>
        <begin position="582"/>
        <end position="846"/>
    </location>
</feature>
<dbReference type="PRINTS" id="PR01535">
    <property type="entry name" value="VOMERONASL2R"/>
</dbReference>
<dbReference type="InterPro" id="IPR038550">
    <property type="entry name" value="GPCR_3_9-Cys_sf"/>
</dbReference>